<evidence type="ECO:0000256" key="2">
    <source>
        <dbReference type="ARBA" id="ARBA00023125"/>
    </source>
</evidence>
<protein>
    <submittedName>
        <fullName evidence="6">Crp/Fnr family transcriptional regulator</fullName>
    </submittedName>
</protein>
<dbReference type="PROSITE" id="PS50042">
    <property type="entry name" value="CNMP_BINDING_3"/>
    <property type="match status" value="1"/>
</dbReference>
<dbReference type="InterPro" id="IPR012318">
    <property type="entry name" value="HTH_CRP"/>
</dbReference>
<evidence type="ECO:0000313" key="7">
    <source>
        <dbReference type="Proteomes" id="UP000654279"/>
    </source>
</evidence>
<name>A0A926CZU8_9FIRM</name>
<dbReference type="PROSITE" id="PS51063">
    <property type="entry name" value="HTH_CRP_2"/>
    <property type="match status" value="1"/>
</dbReference>
<dbReference type="InterPro" id="IPR014710">
    <property type="entry name" value="RmlC-like_jellyroll"/>
</dbReference>
<dbReference type="Pfam" id="PF13545">
    <property type="entry name" value="HTH_Crp_2"/>
    <property type="match status" value="1"/>
</dbReference>
<evidence type="ECO:0000259" key="5">
    <source>
        <dbReference type="PROSITE" id="PS51063"/>
    </source>
</evidence>
<organism evidence="6 7">
    <name type="scientific">Luoshenia tenuis</name>
    <dbReference type="NCBI Taxonomy" id="2763654"/>
    <lineage>
        <taxon>Bacteria</taxon>
        <taxon>Bacillati</taxon>
        <taxon>Bacillota</taxon>
        <taxon>Clostridia</taxon>
        <taxon>Christensenellales</taxon>
        <taxon>Christensenellaceae</taxon>
        <taxon>Luoshenia</taxon>
    </lineage>
</organism>
<dbReference type="InterPro" id="IPR018490">
    <property type="entry name" value="cNMP-bd_dom_sf"/>
</dbReference>
<keyword evidence="2" id="KW-0238">DNA-binding</keyword>
<evidence type="ECO:0000259" key="4">
    <source>
        <dbReference type="PROSITE" id="PS50042"/>
    </source>
</evidence>
<dbReference type="Pfam" id="PF00027">
    <property type="entry name" value="cNMP_binding"/>
    <property type="match status" value="1"/>
</dbReference>
<reference evidence="6" key="1">
    <citation type="submission" date="2020-08" db="EMBL/GenBank/DDBJ databases">
        <title>Genome public.</title>
        <authorList>
            <person name="Liu C."/>
            <person name="Sun Q."/>
        </authorList>
    </citation>
    <scope>NUCLEOTIDE SEQUENCE</scope>
    <source>
        <strain evidence="6">NSJ-44</strain>
    </source>
</reference>
<sequence length="227" mass="25042">MQSYVEVFSHSPLLKGIAPEAYEKLLACLEAHTKHFPRGGYILRAGEPPIQVGLILSGSAHIMKEDFWGNRAILADVQPGELFGEAFACAAAPLLEVSAVATESSDVLFFNLQNLLSPCPSACGFHTRLIRNLVEILAQKNVGLTQKLEHLSRRSTREKLLSFLSACALRQGGARFTIPFNRQELADYLFVDRSAMSAELSKLRSEGLIAYHKNQFQLLQANTAGKR</sequence>
<evidence type="ECO:0000313" key="6">
    <source>
        <dbReference type="EMBL" id="MBC8528404.1"/>
    </source>
</evidence>
<dbReference type="SUPFAM" id="SSF51206">
    <property type="entry name" value="cAMP-binding domain-like"/>
    <property type="match status" value="1"/>
</dbReference>
<dbReference type="RefSeq" id="WP_249284424.1">
    <property type="nucleotide sequence ID" value="NZ_JACRSO010000001.1"/>
</dbReference>
<dbReference type="Proteomes" id="UP000654279">
    <property type="component" value="Unassembled WGS sequence"/>
</dbReference>
<dbReference type="AlphaFoldDB" id="A0A926CZU8"/>
<dbReference type="InterPro" id="IPR036390">
    <property type="entry name" value="WH_DNA-bd_sf"/>
</dbReference>
<dbReference type="SUPFAM" id="SSF46785">
    <property type="entry name" value="Winged helix' DNA-binding domain"/>
    <property type="match status" value="1"/>
</dbReference>
<accession>A0A926CZU8</accession>
<dbReference type="Gene3D" id="2.60.120.10">
    <property type="entry name" value="Jelly Rolls"/>
    <property type="match status" value="1"/>
</dbReference>
<feature type="domain" description="HTH crp-type" evidence="5">
    <location>
        <begin position="154"/>
        <end position="222"/>
    </location>
</feature>
<dbReference type="PANTHER" id="PTHR24567:SF58">
    <property type="entry name" value="CYCLIC AMP-BINDING REGULATORY PROTEIN"/>
    <property type="match status" value="1"/>
</dbReference>
<keyword evidence="7" id="KW-1185">Reference proteome</keyword>
<dbReference type="GO" id="GO:0003677">
    <property type="term" value="F:DNA binding"/>
    <property type="evidence" value="ECO:0007669"/>
    <property type="project" value="UniProtKB-KW"/>
</dbReference>
<keyword evidence="1" id="KW-0805">Transcription regulation</keyword>
<dbReference type="InterPro" id="IPR050397">
    <property type="entry name" value="Env_Response_Regulators"/>
</dbReference>
<evidence type="ECO:0000256" key="1">
    <source>
        <dbReference type="ARBA" id="ARBA00023015"/>
    </source>
</evidence>
<dbReference type="GO" id="GO:0005829">
    <property type="term" value="C:cytosol"/>
    <property type="evidence" value="ECO:0007669"/>
    <property type="project" value="TreeGrafter"/>
</dbReference>
<dbReference type="InterPro" id="IPR000595">
    <property type="entry name" value="cNMP-bd_dom"/>
</dbReference>
<proteinExistence type="predicted"/>
<feature type="domain" description="Cyclic nucleotide-binding" evidence="4">
    <location>
        <begin position="13"/>
        <end position="85"/>
    </location>
</feature>
<gene>
    <name evidence="6" type="ORF">H8699_02985</name>
</gene>
<dbReference type="GO" id="GO:0003700">
    <property type="term" value="F:DNA-binding transcription factor activity"/>
    <property type="evidence" value="ECO:0007669"/>
    <property type="project" value="TreeGrafter"/>
</dbReference>
<dbReference type="PANTHER" id="PTHR24567">
    <property type="entry name" value="CRP FAMILY TRANSCRIPTIONAL REGULATORY PROTEIN"/>
    <property type="match status" value="1"/>
</dbReference>
<keyword evidence="3" id="KW-0804">Transcription</keyword>
<dbReference type="EMBL" id="JACRSO010000001">
    <property type="protein sequence ID" value="MBC8528404.1"/>
    <property type="molecule type" value="Genomic_DNA"/>
</dbReference>
<dbReference type="CDD" id="cd00038">
    <property type="entry name" value="CAP_ED"/>
    <property type="match status" value="1"/>
</dbReference>
<comment type="caution">
    <text evidence="6">The sequence shown here is derived from an EMBL/GenBank/DDBJ whole genome shotgun (WGS) entry which is preliminary data.</text>
</comment>
<dbReference type="SMART" id="SM00100">
    <property type="entry name" value="cNMP"/>
    <property type="match status" value="1"/>
</dbReference>
<evidence type="ECO:0000256" key="3">
    <source>
        <dbReference type="ARBA" id="ARBA00023163"/>
    </source>
</evidence>